<evidence type="ECO:0000313" key="4">
    <source>
        <dbReference type="Proteomes" id="UP000807716"/>
    </source>
</evidence>
<gene>
    <name evidence="3" type="ORF">DFQ27_009718</name>
</gene>
<keyword evidence="4" id="KW-1185">Reference proteome</keyword>
<sequence>MGLCGGWAWLQQKQKYHPRLLYPNPHTERPPHSRIRIDVCGAFFTSIRWAYTRFPDKTLVHNTLERILARLGGKDQLVLYIDGEPAVEKKDTHELRRTQRQKAVESANKHLDVLKSRIQASKRVRRQHFQSCNKAIDGSFHWSFGDRQAFVSYLVKEGYEAILCHTEADPAIARDSLVTDVVVSRDSDFLGYETVRTIWRPVGHTNNNRFLVYDKDGILAALKLTDAQLVVLACVSKNDYEPNIRSLAWQSNHKIIKTLEPRD</sequence>
<evidence type="ECO:0000313" key="3">
    <source>
        <dbReference type="EMBL" id="KAG0249918.1"/>
    </source>
</evidence>
<comment type="caution">
    <text evidence="3">The sequence shown here is derived from an EMBL/GenBank/DDBJ whole genome shotgun (WGS) entry which is preliminary data.</text>
</comment>
<dbReference type="GO" id="GO:0046872">
    <property type="term" value="F:metal ion binding"/>
    <property type="evidence" value="ECO:0007669"/>
    <property type="project" value="UniProtKB-KW"/>
</dbReference>
<organism evidence="3 4">
    <name type="scientific">Actinomortierella ambigua</name>
    <dbReference type="NCBI Taxonomy" id="1343610"/>
    <lineage>
        <taxon>Eukaryota</taxon>
        <taxon>Fungi</taxon>
        <taxon>Fungi incertae sedis</taxon>
        <taxon>Mucoromycota</taxon>
        <taxon>Mortierellomycotina</taxon>
        <taxon>Mortierellomycetes</taxon>
        <taxon>Mortierellales</taxon>
        <taxon>Mortierellaceae</taxon>
        <taxon>Actinomortierella</taxon>
    </lineage>
</organism>
<evidence type="ECO:0000256" key="2">
    <source>
        <dbReference type="ARBA" id="ARBA00022842"/>
    </source>
</evidence>
<dbReference type="InterPro" id="IPR006084">
    <property type="entry name" value="XPG/Rad2"/>
</dbReference>
<dbReference type="OrthoDB" id="2433063at2759"/>
<name>A0A9P6TW96_9FUNG</name>
<reference evidence="3" key="1">
    <citation type="journal article" date="2020" name="Fungal Divers.">
        <title>Resolving the Mortierellaceae phylogeny through synthesis of multi-gene phylogenetics and phylogenomics.</title>
        <authorList>
            <person name="Vandepol N."/>
            <person name="Liber J."/>
            <person name="Desiro A."/>
            <person name="Na H."/>
            <person name="Kennedy M."/>
            <person name="Barry K."/>
            <person name="Grigoriev I.V."/>
            <person name="Miller A.N."/>
            <person name="O'Donnell K."/>
            <person name="Stajich J.E."/>
            <person name="Bonito G."/>
        </authorList>
    </citation>
    <scope>NUCLEOTIDE SEQUENCE</scope>
    <source>
        <strain evidence="3">BC1065</strain>
    </source>
</reference>
<dbReference type="SUPFAM" id="SSF88723">
    <property type="entry name" value="PIN domain-like"/>
    <property type="match status" value="1"/>
</dbReference>
<dbReference type="PANTHER" id="PTHR11081:SF9">
    <property type="entry name" value="FLAP ENDONUCLEASE 1"/>
    <property type="match status" value="1"/>
</dbReference>
<dbReference type="PANTHER" id="PTHR11081">
    <property type="entry name" value="FLAP ENDONUCLEASE FAMILY MEMBER"/>
    <property type="match status" value="1"/>
</dbReference>
<dbReference type="AlphaFoldDB" id="A0A9P6TW96"/>
<keyword evidence="2" id="KW-0460">Magnesium</keyword>
<dbReference type="Proteomes" id="UP000807716">
    <property type="component" value="Unassembled WGS sequence"/>
</dbReference>
<accession>A0A9P6TW96</accession>
<dbReference type="Gene3D" id="3.40.50.1010">
    <property type="entry name" value="5'-nuclease"/>
    <property type="match status" value="1"/>
</dbReference>
<dbReference type="GO" id="GO:0017108">
    <property type="term" value="F:5'-flap endonuclease activity"/>
    <property type="evidence" value="ECO:0007669"/>
    <property type="project" value="TreeGrafter"/>
</dbReference>
<dbReference type="EMBL" id="JAAAJB010000922">
    <property type="protein sequence ID" value="KAG0249918.1"/>
    <property type="molecule type" value="Genomic_DNA"/>
</dbReference>
<feature type="non-terminal residue" evidence="3">
    <location>
        <position position="263"/>
    </location>
</feature>
<keyword evidence="1" id="KW-0479">Metal-binding</keyword>
<evidence type="ECO:0000256" key="1">
    <source>
        <dbReference type="ARBA" id="ARBA00022723"/>
    </source>
</evidence>
<dbReference type="InterPro" id="IPR029060">
    <property type="entry name" value="PIN-like_dom_sf"/>
</dbReference>
<proteinExistence type="predicted"/>
<protein>
    <submittedName>
        <fullName evidence="3">Uncharacterized protein</fullName>
    </submittedName>
</protein>